<gene>
    <name evidence="2" type="ORF">AXG93_473s1210</name>
</gene>
<dbReference type="EMBL" id="LVLJ01001947">
    <property type="protein sequence ID" value="OAE27250.1"/>
    <property type="molecule type" value="Genomic_DNA"/>
</dbReference>
<dbReference type="Proteomes" id="UP000077202">
    <property type="component" value="Unassembled WGS sequence"/>
</dbReference>
<keyword evidence="1" id="KW-0812">Transmembrane</keyword>
<feature type="transmembrane region" description="Helical" evidence="1">
    <location>
        <begin position="20"/>
        <end position="36"/>
    </location>
</feature>
<protein>
    <submittedName>
        <fullName evidence="2">Uncharacterized protein</fullName>
    </submittedName>
</protein>
<evidence type="ECO:0000313" key="2">
    <source>
        <dbReference type="EMBL" id="OAE27250.1"/>
    </source>
</evidence>
<comment type="caution">
    <text evidence="2">The sequence shown here is derived from an EMBL/GenBank/DDBJ whole genome shotgun (WGS) entry which is preliminary data.</text>
</comment>
<organism evidence="2 3">
    <name type="scientific">Marchantia polymorpha subsp. ruderalis</name>
    <dbReference type="NCBI Taxonomy" id="1480154"/>
    <lineage>
        <taxon>Eukaryota</taxon>
        <taxon>Viridiplantae</taxon>
        <taxon>Streptophyta</taxon>
        <taxon>Embryophyta</taxon>
        <taxon>Marchantiophyta</taxon>
        <taxon>Marchantiopsida</taxon>
        <taxon>Marchantiidae</taxon>
        <taxon>Marchantiales</taxon>
        <taxon>Marchantiaceae</taxon>
        <taxon>Marchantia</taxon>
    </lineage>
</organism>
<sequence length="111" mass="12155">MRGTRRRPTRFAGKVCKGDVNKNWFFSFFIFFFFFFEDPGNAKLTTRGGRQASSPNVSLLLLPSWSGACECEPILLGAMKLGGAAAADADECWVSRIAGCPIDLGLRCLVV</sequence>
<proteinExistence type="predicted"/>
<reference evidence="2" key="1">
    <citation type="submission" date="2016-03" db="EMBL/GenBank/DDBJ databases">
        <title>Mechanisms controlling the formation of the plant cell surface in tip-growing cells are functionally conserved among land plants.</title>
        <authorList>
            <person name="Honkanen S."/>
            <person name="Jones V.A."/>
            <person name="Morieri G."/>
            <person name="Champion C."/>
            <person name="Hetherington A.J."/>
            <person name="Kelly S."/>
            <person name="Saint-Marcoux D."/>
            <person name="Proust H."/>
            <person name="Prescott H."/>
            <person name="Dolan L."/>
        </authorList>
    </citation>
    <scope>NUCLEOTIDE SEQUENCE [LARGE SCALE GENOMIC DNA]</scope>
    <source>
        <tissue evidence="2">Whole gametophyte</tissue>
    </source>
</reference>
<keyword evidence="1" id="KW-1133">Transmembrane helix</keyword>
<keyword evidence="3" id="KW-1185">Reference proteome</keyword>
<accession>A0A176W2J0</accession>
<keyword evidence="1" id="KW-0472">Membrane</keyword>
<evidence type="ECO:0000313" key="3">
    <source>
        <dbReference type="Proteomes" id="UP000077202"/>
    </source>
</evidence>
<dbReference type="AlphaFoldDB" id="A0A176W2J0"/>
<name>A0A176W2J0_MARPO</name>
<evidence type="ECO:0000256" key="1">
    <source>
        <dbReference type="SAM" id="Phobius"/>
    </source>
</evidence>